<dbReference type="AlphaFoldDB" id="G4Z8H7"/>
<evidence type="ECO:0000313" key="1">
    <source>
        <dbReference type="EMBL" id="EGZ21897.1"/>
    </source>
</evidence>
<protein>
    <recommendedName>
        <fullName evidence="3">RxLR effector protein</fullName>
    </recommendedName>
</protein>
<dbReference type="SMR" id="G4Z8H7"/>
<dbReference type="RefSeq" id="XP_009524614.1">
    <property type="nucleotide sequence ID" value="XM_009526319.1"/>
</dbReference>
<sequence>MNTFNANFGVILHIAARGQCTIKPTDAHFVIHAAPRSPSIAHAPQVVLLAVVAFLACAAGSEVSTGTEEVITAVQDYTPTDRLLRADTKGTVDDEERAAIKAPESLTSFFKSIKSSTASKIAYMSASGDKLLDMMQLKRVTTDKAFVKLKLNRDLDGLLTNPNLKEFAKYLERLNDPKTKVGLPTAPIADTMIATIVKSYKNDKEVAKTLVRAKENEKTKALATDLEQALFKKRMNGRPPMHKDDVSELIRVRDAFLPWLPKLCQG</sequence>
<evidence type="ECO:0008006" key="3">
    <source>
        <dbReference type="Google" id="ProtNLM"/>
    </source>
</evidence>
<proteinExistence type="predicted"/>
<organism evidence="1 2">
    <name type="scientific">Phytophthora sojae (strain P6497)</name>
    <name type="common">Soybean stem and root rot agent</name>
    <name type="synonym">Phytophthora megasperma f. sp. glycines</name>
    <dbReference type="NCBI Taxonomy" id="1094619"/>
    <lineage>
        <taxon>Eukaryota</taxon>
        <taxon>Sar</taxon>
        <taxon>Stramenopiles</taxon>
        <taxon>Oomycota</taxon>
        <taxon>Peronosporomycetes</taxon>
        <taxon>Peronosporales</taxon>
        <taxon>Peronosporaceae</taxon>
        <taxon>Phytophthora</taxon>
    </lineage>
</organism>
<dbReference type="KEGG" id="psoj:PHYSODRAFT_285676"/>
<evidence type="ECO:0000313" key="2">
    <source>
        <dbReference type="Proteomes" id="UP000002640"/>
    </source>
</evidence>
<gene>
    <name evidence="1" type="ORF">PHYSODRAFT_285676</name>
</gene>
<name>G4Z8H7_PHYSP</name>
<accession>G4Z8H7</accession>
<dbReference type="Proteomes" id="UP000002640">
    <property type="component" value="Unassembled WGS sequence"/>
</dbReference>
<dbReference type="GeneID" id="20640106"/>
<reference evidence="1 2" key="1">
    <citation type="journal article" date="2006" name="Science">
        <title>Phytophthora genome sequences uncover evolutionary origins and mechanisms of pathogenesis.</title>
        <authorList>
            <person name="Tyler B.M."/>
            <person name="Tripathy S."/>
            <person name="Zhang X."/>
            <person name="Dehal P."/>
            <person name="Jiang R.H."/>
            <person name="Aerts A."/>
            <person name="Arredondo F.D."/>
            <person name="Baxter L."/>
            <person name="Bensasson D."/>
            <person name="Beynon J.L."/>
            <person name="Chapman J."/>
            <person name="Damasceno C.M."/>
            <person name="Dorrance A.E."/>
            <person name="Dou D."/>
            <person name="Dickerman A.W."/>
            <person name="Dubchak I.L."/>
            <person name="Garbelotto M."/>
            <person name="Gijzen M."/>
            <person name="Gordon S.G."/>
            <person name="Govers F."/>
            <person name="Grunwald N.J."/>
            <person name="Huang W."/>
            <person name="Ivors K.L."/>
            <person name="Jones R.W."/>
            <person name="Kamoun S."/>
            <person name="Krampis K."/>
            <person name="Lamour K.H."/>
            <person name="Lee M.K."/>
            <person name="McDonald W.H."/>
            <person name="Medina M."/>
            <person name="Meijer H.J."/>
            <person name="Nordberg E.K."/>
            <person name="Maclean D.J."/>
            <person name="Ospina-Giraldo M.D."/>
            <person name="Morris P.F."/>
            <person name="Phuntumart V."/>
            <person name="Putnam N.H."/>
            <person name="Rash S."/>
            <person name="Rose J.K."/>
            <person name="Sakihama Y."/>
            <person name="Salamov A.A."/>
            <person name="Savidor A."/>
            <person name="Scheuring C.F."/>
            <person name="Smith B.M."/>
            <person name="Sobral B.W."/>
            <person name="Terry A."/>
            <person name="Torto-Alalibo T.A."/>
            <person name="Win J."/>
            <person name="Xu Z."/>
            <person name="Zhang H."/>
            <person name="Grigoriev I.V."/>
            <person name="Rokhsar D.S."/>
            <person name="Boore J.L."/>
        </authorList>
    </citation>
    <scope>NUCLEOTIDE SEQUENCE [LARGE SCALE GENOMIC DNA]</scope>
    <source>
        <strain evidence="1 2">P6497</strain>
    </source>
</reference>
<keyword evidence="2" id="KW-1185">Reference proteome</keyword>
<dbReference type="EMBL" id="JH159153">
    <property type="protein sequence ID" value="EGZ21897.1"/>
    <property type="molecule type" value="Genomic_DNA"/>
</dbReference>
<dbReference type="InParanoid" id="G4Z8H7"/>